<dbReference type="GO" id="GO:0016787">
    <property type="term" value="F:hydrolase activity"/>
    <property type="evidence" value="ECO:0007669"/>
    <property type="project" value="UniProtKB-KW"/>
</dbReference>
<keyword evidence="2" id="KW-1133">Transmembrane helix</keyword>
<sequence>MDIFGRATLVGYFAFVFFLIWGLSLWVNTPKVYAQSSLPEMVTFGDLIKKIELKEDKPQLPLAVFNSLLTPLTAQKAIATAASEKSPKSVLEAFLSTKIDEVDLDLDQYFETYASQYQVDCNQLKSIAHCESGFNPNAVNDIYSGLFQFSPSTWQVNRNRMGLDPNPDLRYSAEEAIKTAAFKISQDGTGAWPVCQYR</sequence>
<keyword evidence="1" id="KW-0378">Hydrolase</keyword>
<dbReference type="Gene3D" id="1.10.530.10">
    <property type="match status" value="1"/>
</dbReference>
<organism evidence="4 5">
    <name type="scientific">Candidatus Beckwithbacteria bacterium RBG_13_42_9</name>
    <dbReference type="NCBI Taxonomy" id="1797457"/>
    <lineage>
        <taxon>Bacteria</taxon>
        <taxon>Candidatus Beckwithiibacteriota</taxon>
    </lineage>
</organism>
<keyword evidence="2" id="KW-0812">Transmembrane</keyword>
<dbReference type="STRING" id="1797457.A2160_00095"/>
<dbReference type="AlphaFoldDB" id="A0A1F5E578"/>
<feature type="transmembrane region" description="Helical" evidence="2">
    <location>
        <begin position="7"/>
        <end position="27"/>
    </location>
</feature>
<protein>
    <recommendedName>
        <fullName evidence="3">Resuscitation-promoting factor core lysozyme-like domain-containing protein</fullName>
    </recommendedName>
</protein>
<name>A0A1F5E578_9BACT</name>
<evidence type="ECO:0000313" key="4">
    <source>
        <dbReference type="EMBL" id="OGD62471.1"/>
    </source>
</evidence>
<dbReference type="EMBL" id="MEZK01000021">
    <property type="protein sequence ID" value="OGD62471.1"/>
    <property type="molecule type" value="Genomic_DNA"/>
</dbReference>
<accession>A0A1F5E578</accession>
<feature type="domain" description="Resuscitation-promoting factor core lysozyme-like" evidence="3">
    <location>
        <begin position="122"/>
        <end position="195"/>
    </location>
</feature>
<dbReference type="InterPro" id="IPR010618">
    <property type="entry name" value="RPF"/>
</dbReference>
<evidence type="ECO:0000259" key="3">
    <source>
        <dbReference type="Pfam" id="PF06737"/>
    </source>
</evidence>
<evidence type="ECO:0000256" key="1">
    <source>
        <dbReference type="ARBA" id="ARBA00022801"/>
    </source>
</evidence>
<comment type="caution">
    <text evidence="4">The sequence shown here is derived from an EMBL/GenBank/DDBJ whole genome shotgun (WGS) entry which is preliminary data.</text>
</comment>
<dbReference type="Pfam" id="PF06737">
    <property type="entry name" value="Transglycosylas"/>
    <property type="match status" value="1"/>
</dbReference>
<dbReference type="SUPFAM" id="SSF53955">
    <property type="entry name" value="Lysozyme-like"/>
    <property type="match status" value="1"/>
</dbReference>
<evidence type="ECO:0000256" key="2">
    <source>
        <dbReference type="SAM" id="Phobius"/>
    </source>
</evidence>
<proteinExistence type="predicted"/>
<dbReference type="Proteomes" id="UP000177006">
    <property type="component" value="Unassembled WGS sequence"/>
</dbReference>
<gene>
    <name evidence="4" type="ORF">A2160_00095</name>
</gene>
<evidence type="ECO:0000313" key="5">
    <source>
        <dbReference type="Proteomes" id="UP000177006"/>
    </source>
</evidence>
<dbReference type="InterPro" id="IPR023346">
    <property type="entry name" value="Lysozyme-like_dom_sf"/>
</dbReference>
<reference evidence="4 5" key="1">
    <citation type="journal article" date="2016" name="Nat. Commun.">
        <title>Thousands of microbial genomes shed light on interconnected biogeochemical processes in an aquifer system.</title>
        <authorList>
            <person name="Anantharaman K."/>
            <person name="Brown C.T."/>
            <person name="Hug L.A."/>
            <person name="Sharon I."/>
            <person name="Castelle C.J."/>
            <person name="Probst A.J."/>
            <person name="Thomas B.C."/>
            <person name="Singh A."/>
            <person name="Wilkins M.J."/>
            <person name="Karaoz U."/>
            <person name="Brodie E.L."/>
            <person name="Williams K.H."/>
            <person name="Hubbard S.S."/>
            <person name="Banfield J.F."/>
        </authorList>
    </citation>
    <scope>NUCLEOTIDE SEQUENCE [LARGE SCALE GENOMIC DNA]</scope>
</reference>
<keyword evidence="2" id="KW-0472">Membrane</keyword>